<dbReference type="GeneID" id="5075558"/>
<keyword evidence="4" id="KW-0540">Nuclease</keyword>
<evidence type="ECO:0000259" key="1">
    <source>
        <dbReference type="Pfam" id="PF07463"/>
    </source>
</evidence>
<name>Q597W9_9CAUD</name>
<accession>Q597W9</accession>
<reference evidence="4 5" key="2">
    <citation type="journal article" date="2005" name="Gene">
        <title>Sequence analysis of the Lactobacillus plantarum bacteriophage PhiJL-1.</title>
        <authorList>
            <person name="Lu Z."/>
            <person name="Altermann E."/>
            <person name="Breidt F."/>
            <person name="Predki P."/>
            <person name="Fleming H.P."/>
            <person name="Klaenhammer T.R."/>
        </authorList>
    </citation>
    <scope>NUCLEOTIDE SEQUENCE</scope>
</reference>
<dbReference type="Gene3D" id="1.10.10.10">
    <property type="entry name" value="Winged helix-like DNA-binding domain superfamily/Winged helix DNA-binding domain"/>
    <property type="match status" value="1"/>
</dbReference>
<sequence length="198" mass="22587">MINNEKEIWKSLPSVSGVEVSTLGRVRTLDKVVSSEKYTRFQKGRVLKPFDSGKGYLQVGIQIDGKRTMKYVHRLVAQTFINNLDGLPEINHKDNNPLNNNVSNLEWCTREYNMAYKEKYGTSAKESVPKSPVYAVNLKTQETLWFESQIEASRELGVNQGNINNVIKGKQNQTGGFLFTSADNNTCELTSRNNYWER</sequence>
<dbReference type="RefSeq" id="YP_223875.1">
    <property type="nucleotide sequence ID" value="NC_006936.1"/>
</dbReference>
<dbReference type="KEGG" id="vg:5075558"/>
<evidence type="ECO:0000313" key="4">
    <source>
        <dbReference type="EMBL" id="AAP74502.1"/>
    </source>
</evidence>
<evidence type="ECO:0000259" key="3">
    <source>
        <dbReference type="Pfam" id="PF22083"/>
    </source>
</evidence>
<dbReference type="InterPro" id="IPR054307">
    <property type="entry name" value="I-HmuI_NUMOD-like"/>
</dbReference>
<dbReference type="GO" id="GO:0016788">
    <property type="term" value="F:hydrolase activity, acting on ester bonds"/>
    <property type="evidence" value="ECO:0007669"/>
    <property type="project" value="InterPro"/>
</dbReference>
<dbReference type="InterPro" id="IPR003615">
    <property type="entry name" value="HNH_nuc"/>
</dbReference>
<feature type="domain" description="HNH nuclease" evidence="2">
    <location>
        <begin position="70"/>
        <end position="114"/>
    </location>
</feature>
<feature type="domain" description="DNA endonuclease I-HmuI-like NUMOD-like" evidence="3">
    <location>
        <begin position="142"/>
        <end position="179"/>
    </location>
</feature>
<dbReference type="SMART" id="SM00497">
    <property type="entry name" value="IENR1"/>
    <property type="match status" value="1"/>
</dbReference>
<dbReference type="Gene3D" id="3.90.75.20">
    <property type="match status" value="1"/>
</dbReference>
<keyword evidence="5" id="KW-1185">Reference proteome</keyword>
<dbReference type="InterPro" id="IPR044925">
    <property type="entry name" value="His-Me_finger_sf"/>
</dbReference>
<dbReference type="GO" id="GO:0004519">
    <property type="term" value="F:endonuclease activity"/>
    <property type="evidence" value="ECO:0007669"/>
    <property type="project" value="UniProtKB-KW"/>
</dbReference>
<dbReference type="EMBL" id="AY236756">
    <property type="protein sequence ID" value="AAP74502.1"/>
    <property type="molecule type" value="Genomic_DNA"/>
</dbReference>
<dbReference type="Proteomes" id="UP000000990">
    <property type="component" value="Segment"/>
</dbReference>
<keyword evidence="4" id="KW-0255">Endonuclease</keyword>
<organism evidence="4 5">
    <name type="scientific">Lactobacillus phage phiJL-1</name>
    <dbReference type="NCBI Taxonomy" id="2892345"/>
    <lineage>
        <taxon>Viruses</taxon>
        <taxon>Duplodnaviria</taxon>
        <taxon>Heunggongvirae</taxon>
        <taxon>Uroviricota</taxon>
        <taxon>Caudoviricetes</taxon>
        <taxon>Coetzeevirus</taxon>
        <taxon>Coetzeevirus JL1</taxon>
    </lineage>
</organism>
<protein>
    <submittedName>
        <fullName evidence="4">HNH homing endonuclease</fullName>
    </submittedName>
</protein>
<dbReference type="InterPro" id="IPR036388">
    <property type="entry name" value="WH-like_DNA-bd_sf"/>
</dbReference>
<dbReference type="InterPro" id="IPR010902">
    <property type="entry name" value="NUMOD4"/>
</dbReference>
<dbReference type="Pfam" id="PF22083">
    <property type="entry name" value="I-HmuI_NUMOD-like"/>
    <property type="match status" value="1"/>
</dbReference>
<dbReference type="Pfam" id="PF07463">
    <property type="entry name" value="NUMOD4"/>
    <property type="match status" value="1"/>
</dbReference>
<dbReference type="SUPFAM" id="SSF54060">
    <property type="entry name" value="His-Me finger endonucleases"/>
    <property type="match status" value="1"/>
</dbReference>
<feature type="domain" description="NUMOD4" evidence="1">
    <location>
        <begin position="7"/>
        <end position="60"/>
    </location>
</feature>
<evidence type="ECO:0000313" key="5">
    <source>
        <dbReference type="Proteomes" id="UP000000990"/>
    </source>
</evidence>
<proteinExistence type="predicted"/>
<dbReference type="Pfam" id="PF13392">
    <property type="entry name" value="HNH_3"/>
    <property type="match status" value="1"/>
</dbReference>
<evidence type="ECO:0000259" key="2">
    <source>
        <dbReference type="Pfam" id="PF13392"/>
    </source>
</evidence>
<keyword evidence="4" id="KW-0378">Hydrolase</keyword>
<dbReference type="InterPro" id="IPR003647">
    <property type="entry name" value="Intron_nuc_1_rpt"/>
</dbReference>
<reference evidence="4 5" key="1">
    <citation type="journal article" date="2003" name="Int. J. Food Microbiol.">
        <title>Isolation and characterization of a Lactobacillus plantarum bacteriophage, phiJL-1, from a cucumber fermentation.</title>
        <authorList>
            <person name="Lu Z."/>
            <person name="Breidt F."/>
            <person name="Fleming H.P."/>
            <person name="Altermann E."/>
            <person name="Klaenhammer T.R."/>
        </authorList>
    </citation>
    <scope>NUCLEOTIDE SEQUENCE [LARGE SCALE GENOMIC DNA]</scope>
</reference>
<dbReference type="SUPFAM" id="SSF64496">
    <property type="entry name" value="DNA-binding domain of intron-encoded endonucleases"/>
    <property type="match status" value="1"/>
</dbReference>